<keyword evidence="2" id="KW-0547">Nucleotide-binding</keyword>
<keyword evidence="4" id="KW-0648">Protein biosynthesis</keyword>
<dbReference type="GeneTree" id="ENSGT01030000234618"/>
<dbReference type="Gene3D" id="3.30.930.10">
    <property type="entry name" value="Bira Bifunctional Protein, Domain 2"/>
    <property type="match status" value="1"/>
</dbReference>
<feature type="domain" description="Aminoacyl-tRNA synthetase class II (D/K/N)" evidence="6">
    <location>
        <begin position="1"/>
        <end position="198"/>
    </location>
</feature>
<evidence type="ECO:0000256" key="2">
    <source>
        <dbReference type="ARBA" id="ARBA00022741"/>
    </source>
</evidence>
<accession>A0A2K5Q121</accession>
<evidence type="ECO:0000256" key="1">
    <source>
        <dbReference type="ARBA" id="ARBA00022598"/>
    </source>
</evidence>
<dbReference type="AlphaFoldDB" id="A0A2K5Q121"/>
<dbReference type="PRINTS" id="PR01042">
    <property type="entry name" value="TRNASYNTHASP"/>
</dbReference>
<proteinExistence type="predicted"/>
<dbReference type="GO" id="GO:0005524">
    <property type="term" value="F:ATP binding"/>
    <property type="evidence" value="ECO:0007669"/>
    <property type="project" value="UniProtKB-KW"/>
</dbReference>
<dbReference type="GO" id="GO:0006421">
    <property type="term" value="P:asparaginyl-tRNA aminoacylation"/>
    <property type="evidence" value="ECO:0007669"/>
    <property type="project" value="TreeGrafter"/>
</dbReference>
<name>A0A2K5Q121_CEBIM</name>
<keyword evidence="8" id="KW-1185">Reference proteome</keyword>
<evidence type="ECO:0000313" key="8">
    <source>
        <dbReference type="Proteomes" id="UP000233040"/>
    </source>
</evidence>
<reference evidence="7" key="2">
    <citation type="submission" date="2025-09" db="UniProtKB">
        <authorList>
            <consortium name="Ensembl"/>
        </authorList>
    </citation>
    <scope>IDENTIFICATION</scope>
</reference>
<evidence type="ECO:0000256" key="4">
    <source>
        <dbReference type="ARBA" id="ARBA00022917"/>
    </source>
</evidence>
<dbReference type="STRING" id="9516.ENSCCAP00000009580"/>
<dbReference type="OMA" id="EYKVMSS"/>
<reference evidence="7" key="1">
    <citation type="submission" date="2025-08" db="UniProtKB">
        <authorList>
            <consortium name="Ensembl"/>
        </authorList>
    </citation>
    <scope>IDENTIFICATION</scope>
</reference>
<dbReference type="SUPFAM" id="SSF55681">
    <property type="entry name" value="Class II aaRS and biotin synthetases"/>
    <property type="match status" value="1"/>
</dbReference>
<keyword evidence="5" id="KW-0030">Aminoacyl-tRNA synthetase</keyword>
<dbReference type="GO" id="GO:0005739">
    <property type="term" value="C:mitochondrion"/>
    <property type="evidence" value="ECO:0007669"/>
    <property type="project" value="TreeGrafter"/>
</dbReference>
<evidence type="ECO:0000256" key="3">
    <source>
        <dbReference type="ARBA" id="ARBA00022840"/>
    </source>
</evidence>
<dbReference type="Ensembl" id="ENSCCAT00000026964.1">
    <property type="protein sequence ID" value="ENSCCAP00000009580.1"/>
    <property type="gene ID" value="ENSCCAG00000022532.1"/>
</dbReference>
<organism evidence="7 8">
    <name type="scientific">Cebus imitator</name>
    <name type="common">Panamanian white-faced capuchin</name>
    <name type="synonym">Cebus capucinus imitator</name>
    <dbReference type="NCBI Taxonomy" id="2715852"/>
    <lineage>
        <taxon>Eukaryota</taxon>
        <taxon>Metazoa</taxon>
        <taxon>Chordata</taxon>
        <taxon>Craniata</taxon>
        <taxon>Vertebrata</taxon>
        <taxon>Euteleostomi</taxon>
        <taxon>Mammalia</taxon>
        <taxon>Eutheria</taxon>
        <taxon>Euarchontoglires</taxon>
        <taxon>Primates</taxon>
        <taxon>Haplorrhini</taxon>
        <taxon>Platyrrhini</taxon>
        <taxon>Cebidae</taxon>
        <taxon>Cebinae</taxon>
        <taxon>Cebus</taxon>
    </lineage>
</organism>
<dbReference type="PANTHER" id="PTHR22594">
    <property type="entry name" value="ASPARTYL/LYSYL-TRNA SYNTHETASE"/>
    <property type="match status" value="1"/>
</dbReference>
<dbReference type="PANTHER" id="PTHR22594:SF34">
    <property type="entry name" value="ASPARAGINE--TRNA LIGASE, MITOCHONDRIAL-RELATED"/>
    <property type="match status" value="1"/>
</dbReference>
<protein>
    <recommendedName>
        <fullName evidence="6">Aminoacyl-tRNA synthetase class II (D/K/N) domain-containing protein</fullName>
    </recommendedName>
</protein>
<evidence type="ECO:0000256" key="5">
    <source>
        <dbReference type="ARBA" id="ARBA00023146"/>
    </source>
</evidence>
<dbReference type="Proteomes" id="UP000233040">
    <property type="component" value="Unassembled WGS sequence"/>
</dbReference>
<dbReference type="Pfam" id="PF00152">
    <property type="entry name" value="tRNA-synt_2"/>
    <property type="match status" value="1"/>
</dbReference>
<evidence type="ECO:0000259" key="6">
    <source>
        <dbReference type="Pfam" id="PF00152"/>
    </source>
</evidence>
<dbReference type="InterPro" id="IPR002312">
    <property type="entry name" value="Asp/Asn-tRNA-synth_IIb"/>
</dbReference>
<dbReference type="GO" id="GO:0004816">
    <property type="term" value="F:asparagine-tRNA ligase activity"/>
    <property type="evidence" value="ECO:0007669"/>
    <property type="project" value="TreeGrafter"/>
</dbReference>
<keyword evidence="3" id="KW-0067">ATP-binding</keyword>
<dbReference type="InterPro" id="IPR045864">
    <property type="entry name" value="aa-tRNA-synth_II/BPL/LPL"/>
</dbReference>
<sequence length="205" mass="23671">MSVMEKLFKATTMMVLSNCPEDVNLCYKFLAPGQKDRLELMLKNNFLIISYTEAVEILKQASQNFTFTPEWGIDLQTEHEKYLVKHCGNIPVFVINYPLALKPFYMRDNEDGPQHTVAAVDLLVPGIGELFGGGLREERYHFLEERLARSRLTEVYQWYLDLRRFGSVPHGGFGMGFERYLQCILGVDNIKDVIPFPRFPHSCLL</sequence>
<dbReference type="InterPro" id="IPR004364">
    <property type="entry name" value="Aa-tRNA-synt_II"/>
</dbReference>
<evidence type="ECO:0000313" key="7">
    <source>
        <dbReference type="Ensembl" id="ENSCCAP00000009580.1"/>
    </source>
</evidence>
<keyword evidence="1" id="KW-0436">Ligase</keyword>